<keyword evidence="3" id="KW-1185">Reference proteome</keyword>
<sequence length="384" mass="40871">MSVVITGASGFLGSHVLRELLAEDAREPVTVLGRGAPDDLRARVESAVASLPGPPLAPGALGRVRYLGADLALPGLGLGVEDRTRVTAGMTELWHCAALTNLQGDPARLFEANVRGTRAVLELADGAPEAQLLHVSTAFVAGKRRSGHVMEDDLSEAEGFQTYYEETKYTAERMVRDWAGRDGRVATVLRPSMLVSDRPASGGSPEQTLDVVVRLIDDVLNSRREAADEEVAALVPACGGALPFRIMGVPDAVMNAVQVDYAARAMMRVAAARGANPAPGVRTVHVTHPRNTPFEALKEALEMIFPGLRLSLLPTVPAPARHEAFAMAHWSQLVGFSAQARTYDRAHLLEDLACTGGLPDPAPLDSAYLKRATDRRSVAVAGIS</sequence>
<evidence type="ECO:0000259" key="1">
    <source>
        <dbReference type="Pfam" id="PF07993"/>
    </source>
</evidence>
<evidence type="ECO:0000313" key="3">
    <source>
        <dbReference type="Proteomes" id="UP000675554"/>
    </source>
</evidence>
<dbReference type="EMBL" id="JAGSMN010000643">
    <property type="protein sequence ID" value="MBR7676342.1"/>
    <property type="molecule type" value="Genomic_DNA"/>
</dbReference>
<dbReference type="Proteomes" id="UP000675554">
    <property type="component" value="Unassembled WGS sequence"/>
</dbReference>
<organism evidence="2 3">
    <name type="scientific">Streptomyces daliensis</name>
    <dbReference type="NCBI Taxonomy" id="299421"/>
    <lineage>
        <taxon>Bacteria</taxon>
        <taxon>Bacillati</taxon>
        <taxon>Actinomycetota</taxon>
        <taxon>Actinomycetes</taxon>
        <taxon>Kitasatosporales</taxon>
        <taxon>Streptomycetaceae</taxon>
        <taxon>Streptomyces</taxon>
    </lineage>
</organism>
<name>A0A8T4IYU2_9ACTN</name>
<dbReference type="InterPro" id="IPR050177">
    <property type="entry name" value="Lipid_A_modif_metabolic_enz"/>
</dbReference>
<dbReference type="InterPro" id="IPR013120">
    <property type="entry name" value="FAR_NAD-bd"/>
</dbReference>
<comment type="caution">
    <text evidence="2">The sequence shown here is derived from an EMBL/GenBank/DDBJ whole genome shotgun (WGS) entry which is preliminary data.</text>
</comment>
<evidence type="ECO:0000313" key="2">
    <source>
        <dbReference type="EMBL" id="MBR7676342.1"/>
    </source>
</evidence>
<proteinExistence type="predicted"/>
<dbReference type="AlphaFoldDB" id="A0A8T4IYU2"/>
<protein>
    <submittedName>
        <fullName evidence="2">SDR family oxidoreductase</fullName>
    </submittedName>
</protein>
<accession>A0A8T4IYU2</accession>
<dbReference type="PANTHER" id="PTHR43245">
    <property type="entry name" value="BIFUNCTIONAL POLYMYXIN RESISTANCE PROTEIN ARNA"/>
    <property type="match status" value="1"/>
</dbReference>
<dbReference type="PANTHER" id="PTHR43245:SF51">
    <property type="entry name" value="SHORT CHAIN DEHYDROGENASE_REDUCTASE FAMILY 42E, MEMBER 2"/>
    <property type="match status" value="1"/>
</dbReference>
<dbReference type="SUPFAM" id="SSF51735">
    <property type="entry name" value="NAD(P)-binding Rossmann-fold domains"/>
    <property type="match status" value="1"/>
</dbReference>
<feature type="domain" description="Thioester reductase (TE)" evidence="1">
    <location>
        <begin position="5"/>
        <end position="225"/>
    </location>
</feature>
<reference evidence="2" key="1">
    <citation type="submission" date="2021-04" db="EMBL/GenBank/DDBJ databases">
        <title>Sequencing of actinobacteria type strains.</title>
        <authorList>
            <person name="Nguyen G.-S."/>
            <person name="Wentzel A."/>
        </authorList>
    </citation>
    <scope>NUCLEOTIDE SEQUENCE</scope>
    <source>
        <strain evidence="2">DSM 42095</strain>
    </source>
</reference>
<dbReference type="Pfam" id="PF07993">
    <property type="entry name" value="NAD_binding_4"/>
    <property type="match status" value="1"/>
</dbReference>
<dbReference type="Gene3D" id="3.40.50.720">
    <property type="entry name" value="NAD(P)-binding Rossmann-like Domain"/>
    <property type="match status" value="1"/>
</dbReference>
<gene>
    <name evidence="2" type="ORF">KDA82_25690</name>
</gene>
<dbReference type="InterPro" id="IPR036291">
    <property type="entry name" value="NAD(P)-bd_dom_sf"/>
</dbReference>